<dbReference type="Proteomes" id="UP000019322">
    <property type="component" value="Chromosome"/>
</dbReference>
<dbReference type="InterPro" id="IPR036105">
    <property type="entry name" value="DiNase_FeMo-co_biosyn_sf"/>
</dbReference>
<feature type="domain" description="Dinitrogenase iron-molybdenum cofactor biosynthesis" evidence="2">
    <location>
        <begin position="14"/>
        <end position="97"/>
    </location>
</feature>
<reference evidence="3 4" key="1">
    <citation type="journal article" date="2014" name="Environ. Microbiol.">
        <title>Insights into organohalide respiration and the versatile catabolism of Sulfurospirillum multivorans gained from comparative genomics and physiological studies.</title>
        <authorList>
            <person name="Goris T."/>
            <person name="Schubert T."/>
            <person name="Gadkari J."/>
            <person name="Wubet T."/>
            <person name="Tarkka M."/>
            <person name="Buscot F."/>
            <person name="Adrian L."/>
            <person name="Diekert G."/>
        </authorList>
    </citation>
    <scope>NUCLEOTIDE SEQUENCE [LARGE SCALE GENOMIC DNA]</scope>
    <source>
        <strain evidence="4">DM 12446 / JCM 15788 / NBRC 109480</strain>
    </source>
</reference>
<sequence>MIAVAVKTDKEKGVLSPLFGKAKFFSIIDDAGTITTHANAAEGGMKVARWLQGLGIKSIIANHLGEKPFHALQSAGIKIYFAGAGRVELEEVLQKFKEGLLEEVTVVNYMNLLGEEHEHGEEEGASHHGKKHHCCGKHAHNHQHGNDNALSKRGLAHTCNHFHAHA</sequence>
<dbReference type="PANTHER" id="PTHR42983">
    <property type="entry name" value="DINITROGENASE IRON-MOLYBDENUM COFACTOR PROTEIN-RELATED"/>
    <property type="match status" value="1"/>
</dbReference>
<proteinExistence type="predicted"/>
<feature type="region of interest" description="Disordered" evidence="1">
    <location>
        <begin position="118"/>
        <end position="149"/>
    </location>
</feature>
<dbReference type="InterPro" id="IPR003731">
    <property type="entry name" value="Di-Nase_FeMo-co_biosynth"/>
</dbReference>
<feature type="compositionally biased region" description="Basic residues" evidence="1">
    <location>
        <begin position="127"/>
        <end position="143"/>
    </location>
</feature>
<evidence type="ECO:0000313" key="3">
    <source>
        <dbReference type="EMBL" id="AHJ14046.1"/>
    </source>
</evidence>
<organism evidence="3 4">
    <name type="scientific">Sulfurospirillum multivorans (strain DM 12446 / JCM 15788 / NBRC 109480)</name>
    <dbReference type="NCBI Taxonomy" id="1150621"/>
    <lineage>
        <taxon>Bacteria</taxon>
        <taxon>Pseudomonadati</taxon>
        <taxon>Campylobacterota</taxon>
        <taxon>Epsilonproteobacteria</taxon>
        <taxon>Campylobacterales</taxon>
        <taxon>Sulfurospirillaceae</taxon>
        <taxon>Sulfurospirillum</taxon>
    </lineage>
</organism>
<dbReference type="Pfam" id="PF02579">
    <property type="entry name" value="Nitro_FeMo-Co"/>
    <property type="match status" value="1"/>
</dbReference>
<dbReference type="AlphaFoldDB" id="A0AA86ANL1"/>
<dbReference type="PANTHER" id="PTHR42983:SF1">
    <property type="entry name" value="IRON-MOLYBDENUM PROTEIN"/>
    <property type="match status" value="1"/>
</dbReference>
<evidence type="ECO:0000313" key="4">
    <source>
        <dbReference type="Proteomes" id="UP000019322"/>
    </source>
</evidence>
<evidence type="ECO:0000256" key="1">
    <source>
        <dbReference type="SAM" id="MobiDB-lite"/>
    </source>
</evidence>
<evidence type="ECO:0000259" key="2">
    <source>
        <dbReference type="Pfam" id="PF02579"/>
    </source>
</evidence>
<name>A0AA86ANL1_SULMK</name>
<gene>
    <name evidence="3" type="ORF">SMUL_2808</name>
</gene>
<dbReference type="Gene3D" id="3.30.420.130">
    <property type="entry name" value="Dinitrogenase iron-molybdenum cofactor biosynthesis domain"/>
    <property type="match status" value="1"/>
</dbReference>
<accession>A0AA86ANL1</accession>
<dbReference type="KEGG" id="smul:SMUL_2808"/>
<dbReference type="RefSeq" id="WP_025345877.1">
    <property type="nucleotide sequence ID" value="NZ_CP007201.1"/>
</dbReference>
<dbReference type="EMBL" id="CP007201">
    <property type="protein sequence ID" value="AHJ14046.1"/>
    <property type="molecule type" value="Genomic_DNA"/>
</dbReference>
<protein>
    <submittedName>
        <fullName evidence="3">NifX_NifB superfamily domain-containing protein</fullName>
    </submittedName>
</protein>
<dbReference type="SUPFAM" id="SSF53146">
    <property type="entry name" value="Nitrogenase accessory factor-like"/>
    <property type="match status" value="1"/>
</dbReference>